<feature type="domain" description="Fe-containing alcohol dehydrogenase-like C-terminal" evidence="5">
    <location>
        <begin position="171"/>
        <end position="346"/>
    </location>
</feature>
<reference evidence="6 7" key="1">
    <citation type="submission" date="2019-07" db="EMBL/GenBank/DDBJ databases">
        <title>Whole genome shotgun sequence of Pseudonocardia sulfidoxydans NBRC 16205.</title>
        <authorList>
            <person name="Hosoyama A."/>
            <person name="Uohara A."/>
            <person name="Ohji S."/>
            <person name="Ichikawa N."/>
        </authorList>
    </citation>
    <scope>NUCLEOTIDE SEQUENCE [LARGE SCALE GENOMIC DNA]</scope>
    <source>
        <strain evidence="6 7">NBRC 16205</strain>
    </source>
</reference>
<dbReference type="GO" id="GO:0046872">
    <property type="term" value="F:metal ion binding"/>
    <property type="evidence" value="ECO:0007669"/>
    <property type="project" value="InterPro"/>
</dbReference>
<dbReference type="InterPro" id="IPR039697">
    <property type="entry name" value="Alcohol_dehydrogenase_Fe"/>
</dbReference>
<comment type="caution">
    <text evidence="6">The sequence shown here is derived from an EMBL/GenBank/DDBJ whole genome shotgun (WGS) entry which is preliminary data.</text>
</comment>
<dbReference type="Proteomes" id="UP000321685">
    <property type="component" value="Unassembled WGS sequence"/>
</dbReference>
<name>A0A511DKR8_9PSEU</name>
<evidence type="ECO:0000313" key="7">
    <source>
        <dbReference type="Proteomes" id="UP000321685"/>
    </source>
</evidence>
<keyword evidence="2" id="KW-0560">Oxidoreductase</keyword>
<dbReference type="GO" id="GO:0004022">
    <property type="term" value="F:alcohol dehydrogenase (NAD+) activity"/>
    <property type="evidence" value="ECO:0007669"/>
    <property type="project" value="TreeGrafter"/>
</dbReference>
<dbReference type="AlphaFoldDB" id="A0A511DKR8"/>
<dbReference type="GO" id="GO:0018506">
    <property type="term" value="F:maleylacetate reductase activity"/>
    <property type="evidence" value="ECO:0007669"/>
    <property type="project" value="InterPro"/>
</dbReference>
<evidence type="ECO:0000259" key="5">
    <source>
        <dbReference type="Pfam" id="PF25137"/>
    </source>
</evidence>
<dbReference type="RefSeq" id="WP_147111558.1">
    <property type="nucleotide sequence ID" value="NZ_BJVJ01000053.1"/>
</dbReference>
<organism evidence="6 7">
    <name type="scientific">Pseudonocardia sulfidoxydans NBRC 16205</name>
    <dbReference type="NCBI Taxonomy" id="1223511"/>
    <lineage>
        <taxon>Bacteria</taxon>
        <taxon>Bacillati</taxon>
        <taxon>Actinomycetota</taxon>
        <taxon>Actinomycetes</taxon>
        <taxon>Pseudonocardiales</taxon>
        <taxon>Pseudonocardiaceae</taxon>
        <taxon>Pseudonocardia</taxon>
    </lineage>
</organism>
<keyword evidence="7" id="KW-1185">Reference proteome</keyword>
<dbReference type="CDD" id="cd08177">
    <property type="entry name" value="MAR"/>
    <property type="match status" value="1"/>
</dbReference>
<dbReference type="SUPFAM" id="SSF56796">
    <property type="entry name" value="Dehydroquinate synthase-like"/>
    <property type="match status" value="1"/>
</dbReference>
<evidence type="ECO:0000256" key="2">
    <source>
        <dbReference type="ARBA" id="ARBA00023002"/>
    </source>
</evidence>
<dbReference type="Pfam" id="PF25137">
    <property type="entry name" value="ADH_Fe_C"/>
    <property type="match status" value="1"/>
</dbReference>
<evidence type="ECO:0000313" key="6">
    <source>
        <dbReference type="EMBL" id="GEL25411.1"/>
    </source>
</evidence>
<dbReference type="Pfam" id="PF00465">
    <property type="entry name" value="Fe-ADH"/>
    <property type="match status" value="1"/>
</dbReference>
<evidence type="ECO:0000259" key="4">
    <source>
        <dbReference type="Pfam" id="PF00465"/>
    </source>
</evidence>
<protein>
    <submittedName>
        <fullName evidence="6">Maleylacetate reductase</fullName>
    </submittedName>
</protein>
<proteinExistence type="inferred from homology"/>
<evidence type="ECO:0000256" key="1">
    <source>
        <dbReference type="ARBA" id="ARBA00007358"/>
    </source>
</evidence>
<gene>
    <name evidence="6" type="primary">macA</name>
    <name evidence="6" type="ORF">PSU4_43650</name>
</gene>
<dbReference type="InterPro" id="IPR056798">
    <property type="entry name" value="ADH_Fe_C"/>
</dbReference>
<dbReference type="EMBL" id="BJVJ01000053">
    <property type="protein sequence ID" value="GEL25411.1"/>
    <property type="molecule type" value="Genomic_DNA"/>
</dbReference>
<evidence type="ECO:0000256" key="3">
    <source>
        <dbReference type="ARBA" id="ARBA00023027"/>
    </source>
</evidence>
<keyword evidence="3" id="KW-0520">NAD</keyword>
<sequence>MTAPVRPFDHEFAPTRIVFGPGRLAEVGDEVARLGASRAMVIVSGHAPGGDTVTAALGARAALTWHEIAQHVPVDIASRATAAARDAGADVIVSLGGGSATGLAKAVALELGIPIVAVPTTYAGSELTPVYGMTGGQRKRTGSDERVRPRVVLYDPELTVGLPAAVTGPSTFNAMAHCFAALWAPAGNPLIAALAADAVRILTTSLPVVTTNPADLDARAGLQYGAFLAGTALGSAGTGLQHRISHALGGRLGLVHADTHSVVLPYVVALNAAAVPDMVSRLRPYLGDDPGRALWELAARIGLPHDLATLGATGEALDGVAHDVADTTNPVPASFDTIRALLDRAYRGREWQ</sequence>
<dbReference type="Gene3D" id="3.40.50.1970">
    <property type="match status" value="1"/>
</dbReference>
<dbReference type="PANTHER" id="PTHR11496:SF102">
    <property type="entry name" value="ALCOHOL DEHYDROGENASE 4"/>
    <property type="match status" value="1"/>
</dbReference>
<accession>A0A511DKR8</accession>
<dbReference type="InterPro" id="IPR001670">
    <property type="entry name" value="ADH_Fe/GldA"/>
</dbReference>
<dbReference type="PANTHER" id="PTHR11496">
    <property type="entry name" value="ALCOHOL DEHYDROGENASE"/>
    <property type="match status" value="1"/>
</dbReference>
<dbReference type="InterPro" id="IPR034786">
    <property type="entry name" value="MAR"/>
</dbReference>
<feature type="domain" description="Alcohol dehydrogenase iron-type/glycerol dehydrogenase GldA" evidence="4">
    <location>
        <begin position="14"/>
        <end position="156"/>
    </location>
</feature>
<dbReference type="Gene3D" id="1.20.1090.10">
    <property type="entry name" value="Dehydroquinate synthase-like - alpha domain"/>
    <property type="match status" value="1"/>
</dbReference>
<comment type="similarity">
    <text evidence="1">Belongs to the iron-containing alcohol dehydrogenase family.</text>
</comment>
<dbReference type="OrthoDB" id="3812122at2"/>